<dbReference type="InParanoid" id="C5KDZ2"/>
<reference evidence="2 3" key="1">
    <citation type="submission" date="2008-07" db="EMBL/GenBank/DDBJ databases">
        <authorList>
            <person name="El-Sayed N."/>
            <person name="Caler E."/>
            <person name="Inman J."/>
            <person name="Amedeo P."/>
            <person name="Hass B."/>
            <person name="Wortman J."/>
        </authorList>
    </citation>
    <scope>NUCLEOTIDE SEQUENCE [LARGE SCALE GENOMIC DNA]</scope>
    <source>
        <strain evidence="3">ATCC 50983 / TXsc</strain>
    </source>
</reference>
<dbReference type="GeneID" id="9062575"/>
<evidence type="ECO:0000313" key="2">
    <source>
        <dbReference type="EMBL" id="EER17445.1"/>
    </source>
</evidence>
<gene>
    <name evidence="2" type="ORF">Pmar_PMAR022397</name>
</gene>
<accession>C5KDZ2</accession>
<protein>
    <submittedName>
        <fullName evidence="2">Uncharacterized protein</fullName>
    </submittedName>
</protein>
<feature type="compositionally biased region" description="Polar residues" evidence="1">
    <location>
        <begin position="271"/>
        <end position="280"/>
    </location>
</feature>
<feature type="compositionally biased region" description="Low complexity" evidence="1">
    <location>
        <begin position="138"/>
        <end position="155"/>
    </location>
</feature>
<proteinExistence type="predicted"/>
<name>C5KDZ2_PERM5</name>
<feature type="compositionally biased region" description="Polar residues" evidence="1">
    <location>
        <begin position="121"/>
        <end position="137"/>
    </location>
</feature>
<dbReference type="RefSeq" id="XP_002785649.1">
    <property type="nucleotide sequence ID" value="XM_002785603.1"/>
</dbReference>
<evidence type="ECO:0000313" key="3">
    <source>
        <dbReference type="Proteomes" id="UP000007800"/>
    </source>
</evidence>
<feature type="compositionally biased region" description="Polar residues" evidence="1">
    <location>
        <begin position="69"/>
        <end position="100"/>
    </location>
</feature>
<sequence>MEKAALMRAHEEELVMALSRQMESHKHDKGFDDDDHRLAEGKRVAAPWIPPEYVSRVLWGGMIRHPVQSMESPTRPSPVSWTISVTDLTPRKINNSPRQLTNRDPRKSSDNHQHVKKAPRRSSNAPRVTSSTPRVTSNTPPVANNTPRVTNNTPRETSNTPRGTSNTPRGTSNTPRGTSNTPRVTSNTPRETSNTPRGTSNTPRGTSNTPRGTSNTPRGTSNTPRETSNTPRGTSNTPRETSNTPRGTSNTPRGTSNTPRGTSDRPEDSITSKIVPTNYQDCKGASKKKGFNTALEAVMSLVEKHNNEAKNMMASAGVAEIFHSAVDNKEGDEPSKGISSEEQQPQTVIPDVVASEDSFVSPDEGEVDTVTVTPPIVVSASNVVNKAKPKTVLDMPVGGHT</sequence>
<dbReference type="AlphaFoldDB" id="C5KDZ2"/>
<feature type="compositionally biased region" description="Basic and acidic residues" evidence="1">
    <location>
        <begin position="101"/>
        <end position="113"/>
    </location>
</feature>
<feature type="region of interest" description="Disordered" evidence="1">
    <location>
        <begin position="69"/>
        <end position="283"/>
    </location>
</feature>
<dbReference type="Proteomes" id="UP000007800">
    <property type="component" value="Unassembled WGS sequence"/>
</dbReference>
<organism evidence="3">
    <name type="scientific">Perkinsus marinus (strain ATCC 50983 / TXsc)</name>
    <dbReference type="NCBI Taxonomy" id="423536"/>
    <lineage>
        <taxon>Eukaryota</taxon>
        <taxon>Sar</taxon>
        <taxon>Alveolata</taxon>
        <taxon>Perkinsozoa</taxon>
        <taxon>Perkinsea</taxon>
        <taxon>Perkinsida</taxon>
        <taxon>Perkinsidae</taxon>
        <taxon>Perkinsus</taxon>
    </lineage>
</organism>
<feature type="compositionally biased region" description="Polar residues" evidence="1">
    <location>
        <begin position="156"/>
        <end position="261"/>
    </location>
</feature>
<feature type="compositionally biased region" description="Polar residues" evidence="1">
    <location>
        <begin position="337"/>
        <end position="347"/>
    </location>
</feature>
<evidence type="ECO:0000256" key="1">
    <source>
        <dbReference type="SAM" id="MobiDB-lite"/>
    </source>
</evidence>
<keyword evidence="3" id="KW-1185">Reference proteome</keyword>
<feature type="region of interest" description="Disordered" evidence="1">
    <location>
        <begin position="328"/>
        <end position="347"/>
    </location>
</feature>
<dbReference type="EMBL" id="GG672124">
    <property type="protein sequence ID" value="EER17445.1"/>
    <property type="molecule type" value="Genomic_DNA"/>
</dbReference>